<dbReference type="Proteomes" id="UP000824540">
    <property type="component" value="Unassembled WGS sequence"/>
</dbReference>
<reference evidence="1" key="1">
    <citation type="thesis" date="2021" institute="BYU ScholarsArchive" country="Provo, UT, USA">
        <title>Applications of and Algorithms for Genome Assembly and Genomic Analyses with an Emphasis on Marine Teleosts.</title>
        <authorList>
            <person name="Pickett B.D."/>
        </authorList>
    </citation>
    <scope>NUCLEOTIDE SEQUENCE</scope>
    <source>
        <strain evidence="1">HI-2016</strain>
    </source>
</reference>
<proteinExistence type="predicted"/>
<name>A0A8T2NDH8_9TELE</name>
<sequence length="67" mass="7613">MSSGVTGKVFEVHYSIFPADHHSSLAEPGNDEQQCVMPGLSVCFSYTTFMEEMKWVFDQSRSLYITQ</sequence>
<evidence type="ECO:0000313" key="1">
    <source>
        <dbReference type="EMBL" id="KAG9334537.1"/>
    </source>
</evidence>
<keyword evidence="2" id="KW-1185">Reference proteome</keyword>
<comment type="caution">
    <text evidence="1">The sequence shown here is derived from an EMBL/GenBank/DDBJ whole genome shotgun (WGS) entry which is preliminary data.</text>
</comment>
<protein>
    <submittedName>
        <fullName evidence="1">Uncharacterized protein</fullName>
    </submittedName>
</protein>
<gene>
    <name evidence="1" type="ORF">JZ751_007536</name>
</gene>
<accession>A0A8T2NDH8</accession>
<organism evidence="1 2">
    <name type="scientific">Albula glossodonta</name>
    <name type="common">roundjaw bonefish</name>
    <dbReference type="NCBI Taxonomy" id="121402"/>
    <lineage>
        <taxon>Eukaryota</taxon>
        <taxon>Metazoa</taxon>
        <taxon>Chordata</taxon>
        <taxon>Craniata</taxon>
        <taxon>Vertebrata</taxon>
        <taxon>Euteleostomi</taxon>
        <taxon>Actinopterygii</taxon>
        <taxon>Neopterygii</taxon>
        <taxon>Teleostei</taxon>
        <taxon>Albuliformes</taxon>
        <taxon>Albulidae</taxon>
        <taxon>Albula</taxon>
    </lineage>
</organism>
<dbReference type="EMBL" id="JAFBMS010000146">
    <property type="protein sequence ID" value="KAG9334537.1"/>
    <property type="molecule type" value="Genomic_DNA"/>
</dbReference>
<dbReference type="AlphaFoldDB" id="A0A8T2NDH8"/>
<evidence type="ECO:0000313" key="2">
    <source>
        <dbReference type="Proteomes" id="UP000824540"/>
    </source>
</evidence>